<evidence type="ECO:0000313" key="2">
    <source>
        <dbReference type="Proteomes" id="UP000386466"/>
    </source>
</evidence>
<gene>
    <name evidence="1" type="ORF">LYPA_23C010348</name>
</gene>
<feature type="non-terminal residue" evidence="1">
    <location>
        <position position="1"/>
    </location>
</feature>
<name>A0A485PMG6_LYNPA</name>
<protein>
    <recommendedName>
        <fullName evidence="3">Ubiquitin carboxyl-terminal hydrolase</fullName>
    </recommendedName>
</protein>
<accession>A0A485PMG6</accession>
<dbReference type="Gene3D" id="3.90.70.10">
    <property type="entry name" value="Cysteine proteinases"/>
    <property type="match status" value="1"/>
</dbReference>
<keyword evidence="2" id="KW-1185">Reference proteome</keyword>
<dbReference type="SUPFAM" id="SSF54001">
    <property type="entry name" value="Cysteine proteinases"/>
    <property type="match status" value="1"/>
</dbReference>
<proteinExistence type="predicted"/>
<dbReference type="AlphaFoldDB" id="A0A485PMG6"/>
<dbReference type="FunFam" id="3.90.70.10:FF:000101">
    <property type="entry name" value="Ubiquitin specific peptidase 40"/>
    <property type="match status" value="1"/>
</dbReference>
<dbReference type="Proteomes" id="UP000386466">
    <property type="component" value="Unassembled WGS sequence"/>
</dbReference>
<reference evidence="1 2" key="1">
    <citation type="submission" date="2019-01" db="EMBL/GenBank/DDBJ databases">
        <authorList>
            <person name="Alioto T."/>
            <person name="Alioto T."/>
        </authorList>
    </citation>
    <scope>NUCLEOTIDE SEQUENCE [LARGE SCALE GENOMIC DNA]</scope>
</reference>
<dbReference type="InterPro" id="IPR038765">
    <property type="entry name" value="Papain-like_cys_pep_sf"/>
</dbReference>
<feature type="non-terminal residue" evidence="1">
    <location>
        <position position="100"/>
    </location>
</feature>
<sequence>FLQLHSQIFLLSSDESTVSLLKNGSLQAESDFQKKDQHLFQMHTSESPGLNDRNSCPHWFDINDSKVQPIKEKDIEQQFQGKESAYMLFYRKSQLQRPPE</sequence>
<evidence type="ECO:0000313" key="1">
    <source>
        <dbReference type="EMBL" id="VFV45634.1"/>
    </source>
</evidence>
<evidence type="ECO:0008006" key="3">
    <source>
        <dbReference type="Google" id="ProtNLM"/>
    </source>
</evidence>
<dbReference type="EMBL" id="CAAGRJ010037748">
    <property type="protein sequence ID" value="VFV45634.1"/>
    <property type="molecule type" value="Genomic_DNA"/>
</dbReference>
<dbReference type="CDD" id="cd02257">
    <property type="entry name" value="Peptidase_C19"/>
    <property type="match status" value="1"/>
</dbReference>
<organism evidence="1 2">
    <name type="scientific">Lynx pardinus</name>
    <name type="common">Iberian lynx</name>
    <name type="synonym">Felis pardina</name>
    <dbReference type="NCBI Taxonomy" id="191816"/>
    <lineage>
        <taxon>Eukaryota</taxon>
        <taxon>Metazoa</taxon>
        <taxon>Chordata</taxon>
        <taxon>Craniata</taxon>
        <taxon>Vertebrata</taxon>
        <taxon>Euteleostomi</taxon>
        <taxon>Mammalia</taxon>
        <taxon>Eutheria</taxon>
        <taxon>Laurasiatheria</taxon>
        <taxon>Carnivora</taxon>
        <taxon>Feliformia</taxon>
        <taxon>Felidae</taxon>
        <taxon>Felinae</taxon>
        <taxon>Lynx</taxon>
    </lineage>
</organism>